<keyword evidence="3" id="KW-1003">Cell membrane</keyword>
<evidence type="ECO:0000313" key="12">
    <source>
        <dbReference type="Proteomes" id="UP000624159"/>
    </source>
</evidence>
<evidence type="ECO:0000256" key="1">
    <source>
        <dbReference type="ARBA" id="ARBA00004651"/>
    </source>
</evidence>
<dbReference type="Pfam" id="PF07690">
    <property type="entry name" value="MFS_1"/>
    <property type="match status" value="1"/>
</dbReference>
<feature type="transmembrane region" description="Helical" evidence="7">
    <location>
        <begin position="204"/>
        <end position="229"/>
    </location>
</feature>
<feature type="domain" description="Major facilitator superfamily (MFS) profile" evidence="8">
    <location>
        <begin position="203"/>
        <end position="397"/>
    </location>
</feature>
<evidence type="ECO:0000313" key="10">
    <source>
        <dbReference type="EMBL" id="VEI71487.1"/>
    </source>
</evidence>
<comment type="subcellular location">
    <subcellularLocation>
        <location evidence="1">Cell membrane</location>
        <topology evidence="1">Multi-pass membrane protein</topology>
    </subcellularLocation>
</comment>
<feature type="transmembrane region" description="Helical" evidence="7">
    <location>
        <begin position="150"/>
        <end position="176"/>
    </location>
</feature>
<dbReference type="AlphaFoldDB" id="A0A3S4XEA2"/>
<feature type="transmembrane region" description="Helical" evidence="7">
    <location>
        <begin position="276"/>
        <end position="305"/>
    </location>
</feature>
<reference evidence="9 12" key="2">
    <citation type="submission" date="2020-11" db="EMBL/GenBank/DDBJ databases">
        <title>Enhanced detection system for hospital associated transmission using whole genome sequencing surveillance.</title>
        <authorList>
            <person name="Harrison L.H."/>
            <person name="Van Tyne D."/>
            <person name="Marsh J.W."/>
            <person name="Griffith M.P."/>
            <person name="Snyder D.J."/>
            <person name="Cooper V.S."/>
            <person name="Mustapha M."/>
        </authorList>
    </citation>
    <scope>NUCLEOTIDE SEQUENCE [LARGE SCALE GENOMIC DNA]</scope>
    <source>
        <strain evidence="9 12">SER00230</strain>
    </source>
</reference>
<evidence type="ECO:0000313" key="9">
    <source>
        <dbReference type="EMBL" id="MBH1931419.1"/>
    </source>
</evidence>
<dbReference type="Gene3D" id="1.20.1250.20">
    <property type="entry name" value="MFS general substrate transporter like domains"/>
    <property type="match status" value="2"/>
</dbReference>
<dbReference type="Proteomes" id="UP000624159">
    <property type="component" value="Unassembled WGS sequence"/>
</dbReference>
<dbReference type="InterPro" id="IPR036259">
    <property type="entry name" value="MFS_trans_sf"/>
</dbReference>
<evidence type="ECO:0000259" key="8">
    <source>
        <dbReference type="PROSITE" id="PS50850"/>
    </source>
</evidence>
<feature type="transmembrane region" description="Helical" evidence="7">
    <location>
        <begin position="360"/>
        <end position="381"/>
    </location>
</feature>
<reference evidence="10 11" key="1">
    <citation type="submission" date="2018-12" db="EMBL/GenBank/DDBJ databases">
        <authorList>
            <consortium name="Pathogen Informatics"/>
        </authorList>
    </citation>
    <scope>NUCLEOTIDE SEQUENCE [LARGE SCALE GENOMIC DNA]</scope>
    <source>
        <strain evidence="10 11">NCTC10036</strain>
    </source>
</reference>
<feature type="transmembrane region" description="Helical" evidence="7">
    <location>
        <begin position="235"/>
        <end position="255"/>
    </location>
</feature>
<sequence length="397" mass="42735">MAAMRLIIGQFTLACTAHYATMAVLPVFLLENKTIDSSVVGAIFLTASVTGKFARIFLSGIIDRFRAGNVLSVSCLFSAIVLFCLPEINSSALIAVFLFIFNLSNGANSISVRAMIATYGAKKGGTAAHFTKLSIGSSIASLSGPPLSFFILHAMGWITPFHVFSVILIFTSLIIFTKRKTLPEIATQANIISGVKSACQTPGFVNLMIFVLLFYFCNSLLYTSVTVYAVFHLNLLAWGGILLAISAITLILFSLPVNRLCDRCKLSDYGRIRSGAVLYFIAFLLIILGQNIYWLAIAMIFWGLGEGIMDPTMTKKVTSLVPAEFYIASLTIQSIVVGLGEGIGSFLGIPAAASASNSGLTGFIVAAIISVLMFLLSLRVLQEKRKVIQETIGKQAD</sequence>
<proteinExistence type="predicted"/>
<keyword evidence="5 7" id="KW-1133">Transmembrane helix</keyword>
<evidence type="ECO:0000256" key="7">
    <source>
        <dbReference type="SAM" id="Phobius"/>
    </source>
</evidence>
<dbReference type="PROSITE" id="PS50850">
    <property type="entry name" value="MFS"/>
    <property type="match status" value="1"/>
</dbReference>
<keyword evidence="4 7" id="KW-0812">Transmembrane</keyword>
<dbReference type="InterPro" id="IPR011701">
    <property type="entry name" value="MFS"/>
</dbReference>
<feature type="transmembrane region" description="Helical" evidence="7">
    <location>
        <begin position="38"/>
        <end position="58"/>
    </location>
</feature>
<evidence type="ECO:0000256" key="2">
    <source>
        <dbReference type="ARBA" id="ARBA00022448"/>
    </source>
</evidence>
<evidence type="ECO:0000256" key="5">
    <source>
        <dbReference type="ARBA" id="ARBA00022989"/>
    </source>
</evidence>
<dbReference type="GO" id="GO:0005886">
    <property type="term" value="C:plasma membrane"/>
    <property type="evidence" value="ECO:0007669"/>
    <property type="project" value="UniProtKB-SubCell"/>
</dbReference>
<dbReference type="Proteomes" id="UP000281904">
    <property type="component" value="Chromosome"/>
</dbReference>
<dbReference type="EMBL" id="LR134493">
    <property type="protein sequence ID" value="VEI71487.1"/>
    <property type="molecule type" value="Genomic_DNA"/>
</dbReference>
<dbReference type="InterPro" id="IPR020846">
    <property type="entry name" value="MFS_dom"/>
</dbReference>
<dbReference type="InterPro" id="IPR050171">
    <property type="entry name" value="MFS_Transporters"/>
</dbReference>
<gene>
    <name evidence="9" type="ORF">I5U13_17330</name>
    <name evidence="10" type="ORF">NCTC10036_04369</name>
</gene>
<evidence type="ECO:0000256" key="6">
    <source>
        <dbReference type="ARBA" id="ARBA00023136"/>
    </source>
</evidence>
<keyword evidence="2" id="KW-0813">Transport</keyword>
<feature type="transmembrane region" description="Helical" evidence="7">
    <location>
        <begin position="70"/>
        <end position="101"/>
    </location>
</feature>
<dbReference type="RefSeq" id="WP_126533032.1">
    <property type="nucleotide sequence ID" value="NZ_JADULK010000009.1"/>
</dbReference>
<keyword evidence="6 7" id="KW-0472">Membrane</keyword>
<dbReference type="EMBL" id="JADULK010000009">
    <property type="protein sequence ID" value="MBH1931419.1"/>
    <property type="molecule type" value="Genomic_DNA"/>
</dbReference>
<dbReference type="GO" id="GO:0022857">
    <property type="term" value="F:transmembrane transporter activity"/>
    <property type="evidence" value="ECO:0007669"/>
    <property type="project" value="InterPro"/>
</dbReference>
<organism evidence="10 11">
    <name type="scientific">Serratia rubidaea</name>
    <name type="common">Serratia marinorubra</name>
    <dbReference type="NCBI Taxonomy" id="61652"/>
    <lineage>
        <taxon>Bacteria</taxon>
        <taxon>Pseudomonadati</taxon>
        <taxon>Pseudomonadota</taxon>
        <taxon>Gammaproteobacteria</taxon>
        <taxon>Enterobacterales</taxon>
        <taxon>Yersiniaceae</taxon>
        <taxon>Serratia</taxon>
    </lineage>
</organism>
<evidence type="ECO:0000313" key="11">
    <source>
        <dbReference type="Proteomes" id="UP000281904"/>
    </source>
</evidence>
<name>A0A3S4XEA2_SERRU</name>
<protein>
    <submittedName>
        <fullName evidence="9">MFS transporter</fullName>
    </submittedName>
    <submittedName>
        <fullName evidence="10">Putative arabinose transporter</fullName>
    </submittedName>
</protein>
<evidence type="ECO:0000256" key="3">
    <source>
        <dbReference type="ARBA" id="ARBA00022475"/>
    </source>
</evidence>
<dbReference type="SUPFAM" id="SSF103473">
    <property type="entry name" value="MFS general substrate transporter"/>
    <property type="match status" value="1"/>
</dbReference>
<keyword evidence="12" id="KW-1185">Reference proteome</keyword>
<dbReference type="PANTHER" id="PTHR23517">
    <property type="entry name" value="RESISTANCE PROTEIN MDTM, PUTATIVE-RELATED-RELATED"/>
    <property type="match status" value="1"/>
</dbReference>
<evidence type="ECO:0000256" key="4">
    <source>
        <dbReference type="ARBA" id="ARBA00022692"/>
    </source>
</evidence>
<accession>A0A3S4XEA2</accession>